<keyword evidence="6" id="KW-0539">Nucleus</keyword>
<evidence type="ECO:0000256" key="6">
    <source>
        <dbReference type="ARBA" id="ARBA00023242"/>
    </source>
</evidence>
<evidence type="ECO:0000256" key="1">
    <source>
        <dbReference type="ARBA" id="ARBA00004604"/>
    </source>
</evidence>
<dbReference type="GeneTree" id="ENSGT00390000008714"/>
<keyword evidence="4" id="KW-0238">DNA-binding</keyword>
<sequence length="431" mass="47287">MVPDPAQTQNHSRSAQAQYRAAGRHGWGRARREGLGSLSALAPKGRGGRTCASWGKEEERGDAGVIIEKVPERSKTSGCGRRPGVVRRRNSALVLSLFRPLPPGMALSGSTPAPSWEEDECLDYYGMLSLHRMFEVVGGQLTECELELLAFLLDEVPGAAGGLARARSGLELLLELERRGQCDESNLRLLGQLLRVLSRHDLLPHLARKRRWPVSPERSSYGTSSSSSKRTEGGCRRSQQSRSSSNAEQGQWETGSPPTKRQRRSRGRPSGGARRRQRGGPATPQQQQEPAGPTSEGKVTCDIRLRVRAEYCEHGPALEQGVASRRPQALARQLDVFGQATAVLRSRDLGSVVCDIKFSELSYLDAFWGDYLSGALLQALRGVFLTEALREAVGREAVRLLVSVDEADYEAGRRRLLLMEEEGGRRSPEAS</sequence>
<feature type="compositionally biased region" description="Basic residues" evidence="12">
    <location>
        <begin position="260"/>
        <end position="278"/>
    </location>
</feature>
<dbReference type="PANTHER" id="PTHR15205:SF1">
    <property type="entry name" value="DNA-BINDING DEATH EFFECTOR DOMAIN-CONTAINING PROTEIN 2"/>
    <property type="match status" value="1"/>
</dbReference>
<dbReference type="Gene3D" id="1.10.533.10">
    <property type="entry name" value="Death Domain, Fas"/>
    <property type="match status" value="1"/>
</dbReference>
<dbReference type="FunFam" id="1.10.533.10:FF:000023">
    <property type="entry name" value="DNA-binding death effector domain-containing protein 2"/>
    <property type="match status" value="1"/>
</dbReference>
<evidence type="ECO:0000256" key="5">
    <source>
        <dbReference type="ARBA" id="ARBA00023163"/>
    </source>
</evidence>
<dbReference type="SUPFAM" id="SSF47986">
    <property type="entry name" value="DEATH domain"/>
    <property type="match status" value="1"/>
</dbReference>
<evidence type="ECO:0000256" key="9">
    <source>
        <dbReference type="ARBA" id="ARBA00073082"/>
    </source>
</evidence>
<dbReference type="InterPro" id="IPR001875">
    <property type="entry name" value="DED_dom"/>
</dbReference>
<comment type="subunit">
    <text evidence="8">Interacts with CASP8, CASP10 and GTF3C3. Homodimerizes and heterodimerizes with DEDD.</text>
</comment>
<evidence type="ECO:0000256" key="11">
    <source>
        <dbReference type="ARBA" id="ARBA00076784"/>
    </source>
</evidence>
<evidence type="ECO:0000256" key="3">
    <source>
        <dbReference type="ARBA" id="ARBA00023015"/>
    </source>
</evidence>
<feature type="region of interest" description="Disordered" evidence="12">
    <location>
        <begin position="38"/>
        <end position="57"/>
    </location>
</feature>
<dbReference type="SMART" id="SM00031">
    <property type="entry name" value="DED"/>
    <property type="match status" value="1"/>
</dbReference>
<dbReference type="GO" id="GO:0005730">
    <property type="term" value="C:nucleolus"/>
    <property type="evidence" value="ECO:0007669"/>
    <property type="project" value="UniProtKB-SubCell"/>
</dbReference>
<feature type="compositionally biased region" description="Polar residues" evidence="12">
    <location>
        <begin position="246"/>
        <end position="256"/>
    </location>
</feature>
<evidence type="ECO:0000256" key="12">
    <source>
        <dbReference type="SAM" id="MobiDB-lite"/>
    </source>
</evidence>
<evidence type="ECO:0000256" key="2">
    <source>
        <dbReference type="ARBA" id="ARBA00022703"/>
    </source>
</evidence>
<feature type="compositionally biased region" description="Low complexity" evidence="12">
    <location>
        <begin position="279"/>
        <end position="288"/>
    </location>
</feature>
<dbReference type="Ensembl" id="ENSBMST00010024423.1">
    <property type="protein sequence ID" value="ENSBMSP00010022154.1"/>
    <property type="gene ID" value="ENSBMSG00010016093.1"/>
</dbReference>
<dbReference type="AlphaFoldDB" id="A0A8C0DKD5"/>
<proteinExistence type="predicted"/>
<dbReference type="InterPro" id="IPR038856">
    <property type="entry name" value="DEDD/DEDD2"/>
</dbReference>
<gene>
    <name evidence="14" type="primary">DEDD2</name>
</gene>
<reference evidence="14" key="1">
    <citation type="submission" date="2023-09" db="UniProtKB">
        <authorList>
            <consortium name="Ensembl"/>
        </authorList>
    </citation>
    <scope>IDENTIFICATION</scope>
</reference>
<keyword evidence="5" id="KW-0804">Transcription</keyword>
<dbReference type="PROSITE" id="PS50168">
    <property type="entry name" value="DED"/>
    <property type="match status" value="1"/>
</dbReference>
<dbReference type="OMA" id="GHPETHW"/>
<feature type="compositionally biased region" description="Low complexity" evidence="12">
    <location>
        <begin position="236"/>
        <end position="245"/>
    </location>
</feature>
<dbReference type="GO" id="GO:0003677">
    <property type="term" value="F:DNA binding"/>
    <property type="evidence" value="ECO:0007669"/>
    <property type="project" value="UniProtKB-KW"/>
</dbReference>
<evidence type="ECO:0000256" key="8">
    <source>
        <dbReference type="ARBA" id="ARBA00065828"/>
    </source>
</evidence>
<dbReference type="InterPro" id="IPR011029">
    <property type="entry name" value="DEATH-like_dom_sf"/>
</dbReference>
<dbReference type="GO" id="GO:0030262">
    <property type="term" value="P:apoptotic nuclear changes"/>
    <property type="evidence" value="ECO:0007669"/>
    <property type="project" value="Ensembl"/>
</dbReference>
<name>A0A8C0DKD5_BALMU</name>
<keyword evidence="3" id="KW-0805">Transcription regulation</keyword>
<dbReference type="Pfam" id="PF01335">
    <property type="entry name" value="DED"/>
    <property type="match status" value="1"/>
</dbReference>
<dbReference type="PANTHER" id="PTHR15205">
    <property type="entry name" value="DEATH EFFECTOR DOMAIN-CONTAINING PROTEIN"/>
    <property type="match status" value="1"/>
</dbReference>
<feature type="region of interest" description="Disordered" evidence="12">
    <location>
        <begin position="211"/>
        <end position="299"/>
    </location>
</feature>
<dbReference type="GO" id="GO:2001238">
    <property type="term" value="P:positive regulation of extrinsic apoptotic signaling pathway"/>
    <property type="evidence" value="ECO:0007669"/>
    <property type="project" value="Ensembl"/>
</dbReference>
<feature type="compositionally biased region" description="Polar residues" evidence="12">
    <location>
        <begin position="1"/>
        <end position="17"/>
    </location>
</feature>
<feature type="domain" description="DED" evidence="13">
    <location>
        <begin position="129"/>
        <end position="208"/>
    </location>
</feature>
<feature type="compositionally biased region" description="Low complexity" evidence="12">
    <location>
        <begin position="215"/>
        <end position="228"/>
    </location>
</feature>
<dbReference type="GO" id="GO:0005654">
    <property type="term" value="C:nucleoplasm"/>
    <property type="evidence" value="ECO:0007669"/>
    <property type="project" value="Ensembl"/>
</dbReference>
<organism evidence="14">
    <name type="scientific">Balaenoptera musculus</name>
    <name type="common">Blue whale</name>
    <dbReference type="NCBI Taxonomy" id="9771"/>
    <lineage>
        <taxon>Eukaryota</taxon>
        <taxon>Metazoa</taxon>
        <taxon>Chordata</taxon>
        <taxon>Craniata</taxon>
        <taxon>Vertebrata</taxon>
        <taxon>Euteleostomi</taxon>
        <taxon>Mammalia</taxon>
        <taxon>Eutheria</taxon>
        <taxon>Laurasiatheria</taxon>
        <taxon>Artiodactyla</taxon>
        <taxon>Whippomorpha</taxon>
        <taxon>Cetacea</taxon>
        <taxon>Mysticeti</taxon>
        <taxon>Balaenopteridae</taxon>
        <taxon>Balaenoptera</taxon>
    </lineage>
</organism>
<evidence type="ECO:0000259" key="13">
    <source>
        <dbReference type="PROSITE" id="PS50168"/>
    </source>
</evidence>
<protein>
    <recommendedName>
        <fullName evidence="9">DNA-binding death effector domain-containing protein 2</fullName>
    </recommendedName>
    <alternativeName>
        <fullName evidence="10">DED-containing protein FLAME-3</fullName>
    </alternativeName>
    <alternativeName>
        <fullName evidence="11">FADD-like anti-apoptotic molecule 3</fullName>
    </alternativeName>
</protein>
<feature type="region of interest" description="Disordered" evidence="12">
    <location>
        <begin position="1"/>
        <end position="26"/>
    </location>
</feature>
<dbReference type="InterPro" id="IPR049341">
    <property type="entry name" value="TRADD-like_N"/>
</dbReference>
<evidence type="ECO:0000256" key="10">
    <source>
        <dbReference type="ARBA" id="ARBA00075288"/>
    </source>
</evidence>
<evidence type="ECO:0000256" key="7">
    <source>
        <dbReference type="ARBA" id="ARBA00059302"/>
    </source>
</evidence>
<evidence type="ECO:0000313" key="14">
    <source>
        <dbReference type="Ensembl" id="ENSBMSP00010022154.1"/>
    </source>
</evidence>
<dbReference type="Pfam" id="PF20694">
    <property type="entry name" value="TRADD-like_N"/>
    <property type="match status" value="1"/>
</dbReference>
<comment type="function">
    <text evidence="7">May play a critical role in death receptor-induced apoptosis and may target CASP8 and CASP10 to the nucleus. May regulate degradation of intermediate filaments during apoptosis. May play a role in the general transcription machinery in the nucleus and might be an important regulator of the activity of GTF3C3.</text>
</comment>
<comment type="subcellular location">
    <subcellularLocation>
        <location evidence="1">Nucleus</location>
        <location evidence="1">Nucleolus</location>
    </subcellularLocation>
</comment>
<accession>A0A8C0DKD5</accession>
<dbReference type="GO" id="GO:0008625">
    <property type="term" value="P:extrinsic apoptotic signaling pathway via death domain receptors"/>
    <property type="evidence" value="ECO:0007669"/>
    <property type="project" value="Ensembl"/>
</dbReference>
<keyword evidence="2" id="KW-0053">Apoptosis</keyword>
<evidence type="ECO:0000256" key="4">
    <source>
        <dbReference type="ARBA" id="ARBA00023125"/>
    </source>
</evidence>